<sequence length="65" mass="7367">MRGALFPGEDVKSGSESSMIMSGSSSATVRAREKERELLSVLLEAVRWESEERWQLKGKARERQL</sequence>
<organism evidence="1 2">
    <name type="scientific">Auriscalpium vulgare</name>
    <dbReference type="NCBI Taxonomy" id="40419"/>
    <lineage>
        <taxon>Eukaryota</taxon>
        <taxon>Fungi</taxon>
        <taxon>Dikarya</taxon>
        <taxon>Basidiomycota</taxon>
        <taxon>Agaricomycotina</taxon>
        <taxon>Agaricomycetes</taxon>
        <taxon>Russulales</taxon>
        <taxon>Auriscalpiaceae</taxon>
        <taxon>Auriscalpium</taxon>
    </lineage>
</organism>
<keyword evidence="2" id="KW-1185">Reference proteome</keyword>
<comment type="caution">
    <text evidence="1">The sequence shown here is derived from an EMBL/GenBank/DDBJ whole genome shotgun (WGS) entry which is preliminary data.</text>
</comment>
<accession>A0ACB8S435</accession>
<evidence type="ECO:0000313" key="2">
    <source>
        <dbReference type="Proteomes" id="UP000814033"/>
    </source>
</evidence>
<dbReference type="Proteomes" id="UP000814033">
    <property type="component" value="Unassembled WGS sequence"/>
</dbReference>
<protein>
    <submittedName>
        <fullName evidence="1">Uncharacterized protein</fullName>
    </submittedName>
</protein>
<feature type="non-terminal residue" evidence="1">
    <location>
        <position position="65"/>
    </location>
</feature>
<evidence type="ECO:0000313" key="1">
    <source>
        <dbReference type="EMBL" id="KAI0050640.1"/>
    </source>
</evidence>
<reference evidence="1" key="2">
    <citation type="journal article" date="2022" name="New Phytol.">
        <title>Evolutionary transition to the ectomycorrhizal habit in the genomes of a hyperdiverse lineage of mushroom-forming fungi.</title>
        <authorList>
            <person name="Looney B."/>
            <person name="Miyauchi S."/>
            <person name="Morin E."/>
            <person name="Drula E."/>
            <person name="Courty P.E."/>
            <person name="Kohler A."/>
            <person name="Kuo A."/>
            <person name="LaButti K."/>
            <person name="Pangilinan J."/>
            <person name="Lipzen A."/>
            <person name="Riley R."/>
            <person name="Andreopoulos W."/>
            <person name="He G."/>
            <person name="Johnson J."/>
            <person name="Nolan M."/>
            <person name="Tritt A."/>
            <person name="Barry K.W."/>
            <person name="Grigoriev I.V."/>
            <person name="Nagy L.G."/>
            <person name="Hibbett D."/>
            <person name="Henrissat B."/>
            <person name="Matheny P.B."/>
            <person name="Labbe J."/>
            <person name="Martin F.M."/>
        </authorList>
    </citation>
    <scope>NUCLEOTIDE SEQUENCE</scope>
    <source>
        <strain evidence="1">FP105234-sp</strain>
    </source>
</reference>
<reference evidence="1" key="1">
    <citation type="submission" date="2021-02" db="EMBL/GenBank/DDBJ databases">
        <authorList>
            <consortium name="DOE Joint Genome Institute"/>
            <person name="Ahrendt S."/>
            <person name="Looney B.P."/>
            <person name="Miyauchi S."/>
            <person name="Morin E."/>
            <person name="Drula E."/>
            <person name="Courty P.E."/>
            <person name="Chicoki N."/>
            <person name="Fauchery L."/>
            <person name="Kohler A."/>
            <person name="Kuo A."/>
            <person name="Labutti K."/>
            <person name="Pangilinan J."/>
            <person name="Lipzen A."/>
            <person name="Riley R."/>
            <person name="Andreopoulos W."/>
            <person name="He G."/>
            <person name="Johnson J."/>
            <person name="Barry K.W."/>
            <person name="Grigoriev I.V."/>
            <person name="Nagy L."/>
            <person name="Hibbett D."/>
            <person name="Henrissat B."/>
            <person name="Matheny P.B."/>
            <person name="Labbe J."/>
            <person name="Martin F."/>
        </authorList>
    </citation>
    <scope>NUCLEOTIDE SEQUENCE</scope>
    <source>
        <strain evidence="1">FP105234-sp</strain>
    </source>
</reference>
<dbReference type="EMBL" id="MU275860">
    <property type="protein sequence ID" value="KAI0050640.1"/>
    <property type="molecule type" value="Genomic_DNA"/>
</dbReference>
<proteinExistence type="predicted"/>
<gene>
    <name evidence="1" type="ORF">FA95DRAFT_1603454</name>
</gene>
<name>A0ACB8S435_9AGAM</name>